<dbReference type="OrthoDB" id="331600at2759"/>
<dbReference type="AlphaFoldDB" id="A0A8X7V2Z5"/>
<gene>
    <name evidence="1" type="ORF">Bca52824_044410</name>
</gene>
<sequence length="92" mass="10815">MEITDTCSACFEQRTVFTQQVLAKALGHMVHGKFTMRLKCLPQYDPSRSFHADPRSYICYWKICDYAYTYRSKITTPSVSESKLNFYAEDMY</sequence>
<comment type="caution">
    <text evidence="1">The sequence shown here is derived from an EMBL/GenBank/DDBJ whole genome shotgun (WGS) entry which is preliminary data.</text>
</comment>
<organism evidence="1 2">
    <name type="scientific">Brassica carinata</name>
    <name type="common">Ethiopian mustard</name>
    <name type="synonym">Abyssinian cabbage</name>
    <dbReference type="NCBI Taxonomy" id="52824"/>
    <lineage>
        <taxon>Eukaryota</taxon>
        <taxon>Viridiplantae</taxon>
        <taxon>Streptophyta</taxon>
        <taxon>Embryophyta</taxon>
        <taxon>Tracheophyta</taxon>
        <taxon>Spermatophyta</taxon>
        <taxon>Magnoliopsida</taxon>
        <taxon>eudicotyledons</taxon>
        <taxon>Gunneridae</taxon>
        <taxon>Pentapetalae</taxon>
        <taxon>rosids</taxon>
        <taxon>malvids</taxon>
        <taxon>Brassicales</taxon>
        <taxon>Brassicaceae</taxon>
        <taxon>Brassiceae</taxon>
        <taxon>Brassica</taxon>
    </lineage>
</organism>
<protein>
    <submittedName>
        <fullName evidence="1">Uncharacterized protein</fullName>
    </submittedName>
</protein>
<dbReference type="Proteomes" id="UP000886595">
    <property type="component" value="Unassembled WGS sequence"/>
</dbReference>
<dbReference type="EMBL" id="JAAMPC010000009">
    <property type="protein sequence ID" value="KAG2297741.1"/>
    <property type="molecule type" value="Genomic_DNA"/>
</dbReference>
<proteinExistence type="predicted"/>
<evidence type="ECO:0000313" key="2">
    <source>
        <dbReference type="Proteomes" id="UP000886595"/>
    </source>
</evidence>
<name>A0A8X7V2Z5_BRACI</name>
<keyword evidence="2" id="KW-1185">Reference proteome</keyword>
<evidence type="ECO:0000313" key="1">
    <source>
        <dbReference type="EMBL" id="KAG2297741.1"/>
    </source>
</evidence>
<reference evidence="1 2" key="1">
    <citation type="submission" date="2020-02" db="EMBL/GenBank/DDBJ databases">
        <authorList>
            <person name="Ma Q."/>
            <person name="Huang Y."/>
            <person name="Song X."/>
            <person name="Pei D."/>
        </authorList>
    </citation>
    <scope>NUCLEOTIDE SEQUENCE [LARGE SCALE GENOMIC DNA]</scope>
    <source>
        <strain evidence="1">Sxm20200214</strain>
        <tissue evidence="1">Leaf</tissue>
    </source>
</reference>
<accession>A0A8X7V2Z5</accession>